<dbReference type="PANTHER" id="PTHR23356:SF3">
    <property type="entry name" value="DPY30 DOMAIN-CONTAINING PROTEIN 2"/>
    <property type="match status" value="1"/>
</dbReference>
<proteinExistence type="inferred from homology"/>
<keyword evidence="3" id="KW-0175">Coiled coil</keyword>
<reference evidence="4 5" key="1">
    <citation type="journal article" date="2020" name="Nature">
        <title>Six reference-quality genomes reveal evolution of bat adaptations.</title>
        <authorList>
            <person name="Jebb D."/>
            <person name="Huang Z."/>
            <person name="Pippel M."/>
            <person name="Hughes G.M."/>
            <person name="Lavrichenko K."/>
            <person name="Devanna P."/>
            <person name="Winkler S."/>
            <person name="Jermiin L.S."/>
            <person name="Skirmuntt E.C."/>
            <person name="Katzourakis A."/>
            <person name="Burkitt-Gray L."/>
            <person name="Ray D.A."/>
            <person name="Sullivan K.A.M."/>
            <person name="Roscito J.G."/>
            <person name="Kirilenko B.M."/>
            <person name="Davalos L.M."/>
            <person name="Corthals A.P."/>
            <person name="Power M.L."/>
            <person name="Jones G."/>
            <person name="Ransome R.D."/>
            <person name="Dechmann D.K.N."/>
            <person name="Locatelli A.G."/>
            <person name="Puechmaille S.J."/>
            <person name="Fedrigo O."/>
            <person name="Jarvis E.D."/>
            <person name="Hiller M."/>
            <person name="Vernes S.C."/>
            <person name="Myers E.W."/>
            <person name="Teeling E.C."/>
        </authorList>
    </citation>
    <scope>NUCLEOTIDE SEQUENCE [LARGE SCALE GENOMIC DNA]</scope>
    <source>
        <strain evidence="4">MRouAeg1</strain>
        <tissue evidence="4">Muscle</tissue>
    </source>
</reference>
<comment type="caution">
    <text evidence="4">The sequence shown here is derived from an EMBL/GenBank/DDBJ whole genome shotgun (WGS) entry which is preliminary data.</text>
</comment>
<evidence type="ECO:0000256" key="3">
    <source>
        <dbReference type="SAM" id="Coils"/>
    </source>
</evidence>
<dbReference type="EMBL" id="JACASE010000006">
    <property type="protein sequence ID" value="KAF6455765.1"/>
    <property type="molecule type" value="Genomic_DNA"/>
</dbReference>
<dbReference type="GO" id="GO:0048188">
    <property type="term" value="C:Set1C/COMPASS complex"/>
    <property type="evidence" value="ECO:0007669"/>
    <property type="project" value="InterPro"/>
</dbReference>
<dbReference type="Proteomes" id="UP000593571">
    <property type="component" value="Unassembled WGS sequence"/>
</dbReference>
<dbReference type="InterPro" id="IPR037856">
    <property type="entry name" value="Sdc1/DPY30"/>
</dbReference>
<keyword evidence="5" id="KW-1185">Reference proteome</keyword>
<protein>
    <recommendedName>
        <fullName evidence="2">DPY30 domain-containing protein 2</fullName>
    </recommendedName>
</protein>
<accession>A0A7J8G7W1</accession>
<sequence>MTPRTYCLNLGQRRALEKSPFEYHRMETDYLKRCFGNCLTQALAEVGKVRPSDPIEYLAHWLYHYRKITKAKEKDTQEKIQLKEEYDDNLEETKMTQILKREEYEIQQKYEKCHKPLISVASSTKKTIFKQENTKLLEKEALEQESLPGYQRIDDSNDASLKAAV</sequence>
<evidence type="ECO:0000256" key="1">
    <source>
        <dbReference type="ARBA" id="ARBA00010849"/>
    </source>
</evidence>
<dbReference type="Pfam" id="PF05186">
    <property type="entry name" value="Dpy-30"/>
    <property type="match status" value="1"/>
</dbReference>
<dbReference type="FunFam" id="1.20.890.10:FF:000012">
    <property type="entry name" value="DPY30 domain containing 2"/>
    <property type="match status" value="1"/>
</dbReference>
<gene>
    <name evidence="4" type="ORF">HJG63_004199</name>
</gene>
<name>A0A7J8G7W1_ROUAE</name>
<comment type="similarity">
    <text evidence="1">Belongs to the dpy-30 family.</text>
</comment>
<evidence type="ECO:0000256" key="2">
    <source>
        <dbReference type="ARBA" id="ARBA00068748"/>
    </source>
</evidence>
<dbReference type="Gene3D" id="1.20.890.10">
    <property type="entry name" value="cAMP-dependent protein kinase regulatory subunit, dimerization-anchoring domain"/>
    <property type="match status" value="1"/>
</dbReference>
<dbReference type="AlphaFoldDB" id="A0A7J8G7W1"/>
<evidence type="ECO:0000313" key="5">
    <source>
        <dbReference type="Proteomes" id="UP000593571"/>
    </source>
</evidence>
<dbReference type="CDD" id="cd22966">
    <property type="entry name" value="DD_DYDC-like"/>
    <property type="match status" value="1"/>
</dbReference>
<evidence type="ECO:0000313" key="4">
    <source>
        <dbReference type="EMBL" id="KAF6455765.1"/>
    </source>
</evidence>
<dbReference type="InterPro" id="IPR007858">
    <property type="entry name" value="Dpy-30_motif"/>
</dbReference>
<organism evidence="4 5">
    <name type="scientific">Rousettus aegyptiacus</name>
    <name type="common">Egyptian fruit bat</name>
    <name type="synonym">Pteropus aegyptiacus</name>
    <dbReference type="NCBI Taxonomy" id="9407"/>
    <lineage>
        <taxon>Eukaryota</taxon>
        <taxon>Metazoa</taxon>
        <taxon>Chordata</taxon>
        <taxon>Craniata</taxon>
        <taxon>Vertebrata</taxon>
        <taxon>Euteleostomi</taxon>
        <taxon>Mammalia</taxon>
        <taxon>Eutheria</taxon>
        <taxon>Laurasiatheria</taxon>
        <taxon>Chiroptera</taxon>
        <taxon>Yinpterochiroptera</taxon>
        <taxon>Pteropodoidea</taxon>
        <taxon>Pteropodidae</taxon>
        <taxon>Rousettinae</taxon>
        <taxon>Rousettus</taxon>
    </lineage>
</organism>
<dbReference type="PANTHER" id="PTHR23356">
    <property type="entry name" value="DPY30-RELATED"/>
    <property type="match status" value="1"/>
</dbReference>
<feature type="coiled-coil region" evidence="3">
    <location>
        <begin position="65"/>
        <end position="92"/>
    </location>
</feature>
<dbReference type="InterPro" id="IPR049630">
    <property type="entry name" value="DYDC-like_DD"/>
</dbReference>